<proteinExistence type="predicted"/>
<organism evidence="6 7">
    <name type="scientific">Salinimicrobium tongyeongense</name>
    <dbReference type="NCBI Taxonomy" id="2809707"/>
    <lineage>
        <taxon>Bacteria</taxon>
        <taxon>Pseudomonadati</taxon>
        <taxon>Bacteroidota</taxon>
        <taxon>Flavobacteriia</taxon>
        <taxon>Flavobacteriales</taxon>
        <taxon>Flavobacteriaceae</taxon>
        <taxon>Salinimicrobium</taxon>
    </lineage>
</organism>
<dbReference type="RefSeq" id="WP_265163698.1">
    <property type="nucleotide sequence ID" value="NZ_CP069620.1"/>
</dbReference>
<dbReference type="Proteomes" id="UP001163981">
    <property type="component" value="Chromosome"/>
</dbReference>
<dbReference type="Pfam" id="PF09685">
    <property type="entry name" value="MamF_MmsF"/>
    <property type="match status" value="1"/>
</dbReference>
<evidence type="ECO:0000256" key="4">
    <source>
        <dbReference type="ARBA" id="ARBA00023136"/>
    </source>
</evidence>
<protein>
    <submittedName>
        <fullName evidence="6">DUF4870 domain-containing protein</fullName>
    </submittedName>
</protein>
<feature type="transmembrane region" description="Helical" evidence="5">
    <location>
        <begin position="61"/>
        <end position="83"/>
    </location>
</feature>
<feature type="transmembrane region" description="Helical" evidence="5">
    <location>
        <begin position="12"/>
        <end position="40"/>
    </location>
</feature>
<evidence type="ECO:0000256" key="2">
    <source>
        <dbReference type="ARBA" id="ARBA00022692"/>
    </source>
</evidence>
<keyword evidence="7" id="KW-1185">Reference proteome</keyword>
<comment type="subcellular location">
    <subcellularLocation>
        <location evidence="1">Membrane</location>
        <topology evidence="1">Multi-pass membrane protein</topology>
    </subcellularLocation>
</comment>
<feature type="transmembrane region" description="Helical" evidence="5">
    <location>
        <begin position="107"/>
        <end position="130"/>
    </location>
</feature>
<evidence type="ECO:0000256" key="1">
    <source>
        <dbReference type="ARBA" id="ARBA00004141"/>
    </source>
</evidence>
<evidence type="ECO:0000256" key="3">
    <source>
        <dbReference type="ARBA" id="ARBA00022989"/>
    </source>
</evidence>
<name>A0ABY6NR26_9FLAO</name>
<keyword evidence="3 5" id="KW-1133">Transmembrane helix</keyword>
<dbReference type="InterPro" id="IPR019109">
    <property type="entry name" value="MamF_MmsF"/>
</dbReference>
<evidence type="ECO:0000313" key="6">
    <source>
        <dbReference type="EMBL" id="UZH55342.1"/>
    </source>
</evidence>
<keyword evidence="4 5" id="KW-0472">Membrane</keyword>
<gene>
    <name evidence="6" type="ORF">JRG66_00085</name>
</gene>
<sequence>MNNQSTNPDKTVAALIHLSTFTQFFFPLGNFIFPLIFWTAKKNDPFVNEHGKQALNFQISLFLYAIFLLMLGVAGAILIGLNINFEDSFYFNDHHQWIGNPVEAGPVTIYIMVMAFLLISLFVLNIYGVVSATIKAGEGKYFKYPLAINFLNAGKPKDLFTASGDPENETA</sequence>
<accession>A0ABY6NR26</accession>
<dbReference type="EMBL" id="CP069620">
    <property type="protein sequence ID" value="UZH55342.1"/>
    <property type="molecule type" value="Genomic_DNA"/>
</dbReference>
<keyword evidence="2 5" id="KW-0812">Transmembrane</keyword>
<evidence type="ECO:0000256" key="5">
    <source>
        <dbReference type="SAM" id="Phobius"/>
    </source>
</evidence>
<evidence type="ECO:0000313" key="7">
    <source>
        <dbReference type="Proteomes" id="UP001163981"/>
    </source>
</evidence>
<reference evidence="6" key="1">
    <citation type="submission" date="2021-02" db="EMBL/GenBank/DDBJ databases">
        <title>Salinimicrobium sp. nov. isolated from seawater in Tongyeong, Republic of Korea.</title>
        <authorList>
            <person name="Lee S.-J."/>
        </authorList>
    </citation>
    <scope>NUCLEOTIDE SEQUENCE</scope>
    <source>
        <strain evidence="6">HN-2-9-2</strain>
    </source>
</reference>